<name>A0A9W6T2U8_CANBO</name>
<feature type="region of interest" description="Disordered" evidence="1">
    <location>
        <begin position="266"/>
        <end position="295"/>
    </location>
</feature>
<sequence length="346" mass="40109">MNNFRRTHSEIVAVSHVSEFTIQKRLNEFKNTHASKLTVSRFRENSNVERTLPPAFTTNRKRERKLIDQITELEETGEEAIKKDPILITILSDTKFSEDEIDEYIRNILSRQKKDKKRRLNSLALKNGEKTVISDSDAKKDKNTSDDDDDNDEKENNNQDDDEEEEEDDVEKAERLKAKKLREKRILEMEEMIEINRPKNLIKLGTTEDLLAKISDEAENLDDVDDYEVDSILLTEEESNMKERVWTGSNQDYLLAMEAKRLKEEADRIAGHNQPTRKKRKARQQKEDYSQYMGTDASKMGLMPTLNGIAPFEIKTAADSAKVMLQRKSLSKKINYAAVNDLFEDS</sequence>
<gene>
    <name evidence="4" type="ORF">Cboi02_000441700</name>
</gene>
<dbReference type="GO" id="GO:0017025">
    <property type="term" value="F:TBP-class protein binding"/>
    <property type="evidence" value="ECO:0007669"/>
    <property type="project" value="InterPro"/>
</dbReference>
<comment type="caution">
    <text evidence="4">The sequence shown here is derived from an EMBL/GenBank/DDBJ whole genome shotgun (WGS) entry which is preliminary data.</text>
</comment>
<evidence type="ECO:0000313" key="4">
    <source>
        <dbReference type="EMBL" id="GME74447.1"/>
    </source>
</evidence>
<feature type="compositionally biased region" description="Basic and acidic residues" evidence="1">
    <location>
        <begin position="136"/>
        <end position="145"/>
    </location>
</feature>
<evidence type="ECO:0000313" key="5">
    <source>
        <dbReference type="Proteomes" id="UP001165120"/>
    </source>
</evidence>
<reference evidence="4" key="1">
    <citation type="submission" date="2023-04" db="EMBL/GenBank/DDBJ databases">
        <title>Candida boidinii NBRC 10035.</title>
        <authorList>
            <person name="Ichikawa N."/>
            <person name="Sato H."/>
            <person name="Tonouchi N."/>
        </authorList>
    </citation>
    <scope>NUCLEOTIDE SEQUENCE</scope>
    <source>
        <strain evidence="4">NBRC 10035</strain>
    </source>
</reference>
<keyword evidence="5" id="KW-1185">Reference proteome</keyword>
<feature type="compositionally biased region" description="Acidic residues" evidence="1">
    <location>
        <begin position="146"/>
        <end position="171"/>
    </location>
</feature>
<dbReference type="InterPro" id="IPR036915">
    <property type="entry name" value="Cyclin-like_sf"/>
</dbReference>
<dbReference type="InterPro" id="IPR013150">
    <property type="entry name" value="TFIIB_cyclin"/>
</dbReference>
<evidence type="ECO:0000259" key="3">
    <source>
        <dbReference type="Pfam" id="PF07741"/>
    </source>
</evidence>
<proteinExistence type="predicted"/>
<feature type="domain" description="Transcription factor TFIIB cyclin-like" evidence="2">
    <location>
        <begin position="1"/>
        <end position="32"/>
    </location>
</feature>
<dbReference type="Proteomes" id="UP001165120">
    <property type="component" value="Unassembled WGS sequence"/>
</dbReference>
<feature type="region of interest" description="Disordered" evidence="1">
    <location>
        <begin position="134"/>
        <end position="171"/>
    </location>
</feature>
<dbReference type="Pfam" id="PF07741">
    <property type="entry name" value="BRF1"/>
    <property type="match status" value="1"/>
</dbReference>
<organism evidence="4 5">
    <name type="scientific">Candida boidinii</name>
    <name type="common">Yeast</name>
    <dbReference type="NCBI Taxonomy" id="5477"/>
    <lineage>
        <taxon>Eukaryota</taxon>
        <taxon>Fungi</taxon>
        <taxon>Dikarya</taxon>
        <taxon>Ascomycota</taxon>
        <taxon>Saccharomycotina</taxon>
        <taxon>Pichiomycetes</taxon>
        <taxon>Pichiales</taxon>
        <taxon>Pichiaceae</taxon>
        <taxon>Ogataea</taxon>
        <taxon>Ogataea/Candida clade</taxon>
    </lineage>
</organism>
<dbReference type="SUPFAM" id="SSF47954">
    <property type="entry name" value="Cyclin-like"/>
    <property type="match status" value="1"/>
</dbReference>
<feature type="domain" description="Brf1 TBP-binding" evidence="3">
    <location>
        <begin position="222"/>
        <end position="344"/>
    </location>
</feature>
<evidence type="ECO:0000256" key="1">
    <source>
        <dbReference type="SAM" id="MobiDB-lite"/>
    </source>
</evidence>
<dbReference type="InterPro" id="IPR011665">
    <property type="entry name" value="BRF1_TBP-bd_dom"/>
</dbReference>
<dbReference type="EMBL" id="BSXN01001779">
    <property type="protein sequence ID" value="GME74447.1"/>
    <property type="molecule type" value="Genomic_DNA"/>
</dbReference>
<dbReference type="Gene3D" id="1.10.472.10">
    <property type="entry name" value="Cyclin-like"/>
    <property type="match status" value="1"/>
</dbReference>
<dbReference type="AlphaFoldDB" id="A0A9W6T2U8"/>
<dbReference type="Pfam" id="PF00382">
    <property type="entry name" value="TFIIB"/>
    <property type="match status" value="1"/>
</dbReference>
<protein>
    <submittedName>
        <fullName evidence="4">Unnamed protein product</fullName>
    </submittedName>
</protein>
<accession>A0A9W6T2U8</accession>
<dbReference type="Gene3D" id="1.20.5.650">
    <property type="entry name" value="Single helix bin"/>
    <property type="match status" value="1"/>
</dbReference>
<evidence type="ECO:0000259" key="2">
    <source>
        <dbReference type="Pfam" id="PF00382"/>
    </source>
</evidence>